<evidence type="ECO:0000313" key="1">
    <source>
        <dbReference type="EMBL" id="VFQ94344.1"/>
    </source>
</evidence>
<sequence>MQINQNRKQFSILSSPRRTKCILHPHLRLYAHKTLQGTRAKRWVLLGSENALRLLQKKFPNGILWGKMAQQQR</sequence>
<name>A0A484N2V1_9ASTE</name>
<dbReference type="Proteomes" id="UP000595140">
    <property type="component" value="Unassembled WGS sequence"/>
</dbReference>
<reference evidence="1 2" key="1">
    <citation type="submission" date="2018-04" db="EMBL/GenBank/DDBJ databases">
        <authorList>
            <person name="Vogel A."/>
        </authorList>
    </citation>
    <scope>NUCLEOTIDE SEQUENCE [LARGE SCALE GENOMIC DNA]</scope>
</reference>
<organism evidence="1 2">
    <name type="scientific">Cuscuta campestris</name>
    <dbReference type="NCBI Taxonomy" id="132261"/>
    <lineage>
        <taxon>Eukaryota</taxon>
        <taxon>Viridiplantae</taxon>
        <taxon>Streptophyta</taxon>
        <taxon>Embryophyta</taxon>
        <taxon>Tracheophyta</taxon>
        <taxon>Spermatophyta</taxon>
        <taxon>Magnoliopsida</taxon>
        <taxon>eudicotyledons</taxon>
        <taxon>Gunneridae</taxon>
        <taxon>Pentapetalae</taxon>
        <taxon>asterids</taxon>
        <taxon>lamiids</taxon>
        <taxon>Solanales</taxon>
        <taxon>Convolvulaceae</taxon>
        <taxon>Cuscuteae</taxon>
        <taxon>Cuscuta</taxon>
        <taxon>Cuscuta subgen. Grammica</taxon>
        <taxon>Cuscuta sect. Cleistogrammica</taxon>
    </lineage>
</organism>
<accession>A0A484N2V1</accession>
<protein>
    <submittedName>
        <fullName evidence="1">Uncharacterized protein</fullName>
    </submittedName>
</protein>
<evidence type="ECO:0000313" key="2">
    <source>
        <dbReference type="Proteomes" id="UP000595140"/>
    </source>
</evidence>
<proteinExistence type="predicted"/>
<dbReference type="EMBL" id="OOIL02005264">
    <property type="protein sequence ID" value="VFQ94344.1"/>
    <property type="molecule type" value="Genomic_DNA"/>
</dbReference>
<gene>
    <name evidence="1" type="ORF">CCAM_LOCUS36120</name>
</gene>
<keyword evidence="2" id="KW-1185">Reference proteome</keyword>
<dbReference type="AlphaFoldDB" id="A0A484N2V1"/>